<dbReference type="InterPro" id="IPR010621">
    <property type="entry name" value="DUF1214"/>
</dbReference>
<dbReference type="Pfam" id="PF06863">
    <property type="entry name" value="DUF1254"/>
    <property type="match status" value="1"/>
</dbReference>
<dbReference type="PANTHER" id="PTHR36509:SF2">
    <property type="entry name" value="BLL3101 PROTEIN"/>
    <property type="match status" value="1"/>
</dbReference>
<dbReference type="SUPFAM" id="SSF160935">
    <property type="entry name" value="VPA0735-like"/>
    <property type="match status" value="1"/>
</dbReference>
<dbReference type="Gene3D" id="2.60.120.1600">
    <property type="match status" value="1"/>
</dbReference>
<dbReference type="Pfam" id="PF06742">
    <property type="entry name" value="DUF1214"/>
    <property type="match status" value="1"/>
</dbReference>
<reference evidence="3 4" key="1">
    <citation type="submission" date="2020-08" db="EMBL/GenBank/DDBJ databases">
        <title>Sequencing the genomes of 1000 actinobacteria strains.</title>
        <authorList>
            <person name="Klenk H.-P."/>
        </authorList>
    </citation>
    <scope>NUCLEOTIDE SEQUENCE [LARGE SCALE GENOMIC DNA]</scope>
    <source>
        <strain evidence="3 4">DSM 19600</strain>
    </source>
</reference>
<protein>
    <recommendedName>
        <fullName evidence="5">DUF1214 domain-containing protein</fullName>
    </recommendedName>
</protein>
<accession>A0AA40VLR3</accession>
<dbReference type="InterPro" id="IPR010679">
    <property type="entry name" value="DUF1254"/>
</dbReference>
<keyword evidence="4" id="KW-1185">Reference proteome</keyword>
<name>A0AA40VLR3_9MICO</name>
<dbReference type="EMBL" id="JACIFH010000001">
    <property type="protein sequence ID" value="MBB4138543.1"/>
    <property type="molecule type" value="Genomic_DNA"/>
</dbReference>
<evidence type="ECO:0000259" key="1">
    <source>
        <dbReference type="Pfam" id="PF06742"/>
    </source>
</evidence>
<sequence length="318" mass="34978">MAEPIVNVDNFVRAETDAMMSGLLKLTGEVNAIYHDRTLGPLDNQTVIRQNRDTLYSVAIVDISDGATFVVPDAGDRYVSVMLINQDHYINRVLHDPGTYELTVDELGSDYIVLAARTLFNPDDADDIAEAHKVQDGMILTARSSRPFQPRTFDGPSHKTTRDALLTLAAGLPGYSRSFGSRDEVDSVHHLLGTASGWGGLPDDEAQYVSIFPKAAPGRYRITFRDVPADAFYSVSVYNADGYFEPGPSGVTNVNNVFGVRNDDGSMTVRFGDFDDDEPNTIATPEGWNLLIRLYRPRLEELTSWPVPEIESIGAVDA</sequence>
<dbReference type="RefSeq" id="WP_183498318.1">
    <property type="nucleotide sequence ID" value="NZ_BAABCO010000003.1"/>
</dbReference>
<dbReference type="Proteomes" id="UP000549113">
    <property type="component" value="Unassembled WGS sequence"/>
</dbReference>
<dbReference type="PANTHER" id="PTHR36509">
    <property type="entry name" value="BLL3101 PROTEIN"/>
    <property type="match status" value="1"/>
</dbReference>
<evidence type="ECO:0008006" key="5">
    <source>
        <dbReference type="Google" id="ProtNLM"/>
    </source>
</evidence>
<gene>
    <name evidence="3" type="ORF">BKA10_000337</name>
</gene>
<dbReference type="AlphaFoldDB" id="A0AA40VLR3"/>
<organism evidence="3 4">
    <name type="scientific">Microbacterium invictum</name>
    <dbReference type="NCBI Taxonomy" id="515415"/>
    <lineage>
        <taxon>Bacteria</taxon>
        <taxon>Bacillati</taxon>
        <taxon>Actinomycetota</taxon>
        <taxon>Actinomycetes</taxon>
        <taxon>Micrococcales</taxon>
        <taxon>Microbacteriaceae</taxon>
        <taxon>Microbacterium</taxon>
    </lineage>
</organism>
<evidence type="ECO:0000313" key="4">
    <source>
        <dbReference type="Proteomes" id="UP000549113"/>
    </source>
</evidence>
<evidence type="ECO:0000313" key="3">
    <source>
        <dbReference type="EMBL" id="MBB4138543.1"/>
    </source>
</evidence>
<feature type="domain" description="DUF1214" evidence="1">
    <location>
        <begin position="219"/>
        <end position="298"/>
    </location>
</feature>
<proteinExistence type="predicted"/>
<feature type="domain" description="DUF1254" evidence="2">
    <location>
        <begin position="30"/>
        <end position="85"/>
    </location>
</feature>
<comment type="caution">
    <text evidence="3">The sequence shown here is derived from an EMBL/GenBank/DDBJ whole genome shotgun (WGS) entry which is preliminary data.</text>
</comment>
<evidence type="ECO:0000259" key="2">
    <source>
        <dbReference type="Pfam" id="PF06863"/>
    </source>
</evidence>